<organism evidence="1 2">
    <name type="scientific">Kouleothrix aurantiaca</name>
    <dbReference type="NCBI Taxonomy" id="186479"/>
    <lineage>
        <taxon>Bacteria</taxon>
        <taxon>Bacillati</taxon>
        <taxon>Chloroflexota</taxon>
        <taxon>Chloroflexia</taxon>
        <taxon>Chloroflexales</taxon>
        <taxon>Roseiflexineae</taxon>
        <taxon>Roseiflexaceae</taxon>
        <taxon>Kouleothrix</taxon>
    </lineage>
</organism>
<proteinExistence type="predicted"/>
<dbReference type="EMBL" id="LJCR01000986">
    <property type="protein sequence ID" value="KPV51276.1"/>
    <property type="molecule type" value="Genomic_DNA"/>
</dbReference>
<evidence type="ECO:0000313" key="2">
    <source>
        <dbReference type="Proteomes" id="UP000050509"/>
    </source>
</evidence>
<dbReference type="Proteomes" id="UP000050509">
    <property type="component" value="Unassembled WGS sequence"/>
</dbReference>
<keyword evidence="2" id="KW-1185">Reference proteome</keyword>
<comment type="caution">
    <text evidence="1">The sequence shown here is derived from an EMBL/GenBank/DDBJ whole genome shotgun (WGS) entry which is preliminary data.</text>
</comment>
<name>A0A0P9HAC2_9CHLR</name>
<protein>
    <submittedName>
        <fullName evidence="1">Uncharacterized protein</fullName>
    </submittedName>
</protein>
<sequence length="76" mass="8515">MALRKLIGQRLPEPPEGASSSIVEQVLAVPQLGAARLFWDNFRDLQPWWPVLVPMLLWVGVSTYRKERAALAGETS</sequence>
<reference evidence="1 2" key="1">
    <citation type="submission" date="2015-09" db="EMBL/GenBank/DDBJ databases">
        <title>Draft genome sequence of Kouleothrix aurantiaca JCM 19913.</title>
        <authorList>
            <person name="Hemp J."/>
        </authorList>
    </citation>
    <scope>NUCLEOTIDE SEQUENCE [LARGE SCALE GENOMIC DNA]</scope>
    <source>
        <strain evidence="1 2">COM-B</strain>
    </source>
</reference>
<gene>
    <name evidence="1" type="ORF">SE17_22145</name>
</gene>
<evidence type="ECO:0000313" key="1">
    <source>
        <dbReference type="EMBL" id="KPV51276.1"/>
    </source>
</evidence>
<dbReference type="AlphaFoldDB" id="A0A0P9HAC2"/>
<accession>A0A0P9HAC2</accession>